<feature type="domain" description="Peptidase S9 prolyl oligopeptidase catalytic" evidence="1">
    <location>
        <begin position="237"/>
        <end position="381"/>
    </location>
</feature>
<sequence length="438" mass="49697">KAHAMLIGSILAWAGDNSSHAEMFIWQLKCDSLTACSNHVCEDDQILTPCQKLPHQNLITQNCMVLGTTIFIEILLGLAYCKRLKSKSINEKMYFSMLNSLPSLLDKIQDGVQKLPNFTKNCSIFLCFYSNMHLLTFCRAVQLIQGGTINFSDHFVGVGKYSIFLQILYKSVSEGLREIRPLVVPEVFTTRISSGDVIYSMVFKPHNFQPGRKYPTVLSIYGGPQVQLVSNTFKGFRHMRTHMLAAHGFCVVSIDSRGSDNRGVSFQAHLMNRMGTVEIEDQVEVLQLLASQCDYMDLSRLAVTGWSYGGYLSLMALSQRPEIFKVAIAGAPVVTWNLYDTGYTERYMDLPNVNPEGYRTGSVLSYINNLPDETNKFVLLGDLLQQELNITHNHRATIPANQEYQDLVYRRECFGIYGLRKHTDISEIPESQYENYFY</sequence>
<dbReference type="AlphaFoldDB" id="A0AAV2Q0M5"/>
<dbReference type="SUPFAM" id="SSF53474">
    <property type="entry name" value="alpha/beta-Hydrolases"/>
    <property type="match status" value="1"/>
</dbReference>
<dbReference type="InterPro" id="IPR050278">
    <property type="entry name" value="Serine_Prot_S9B/DPPIV"/>
</dbReference>
<dbReference type="EMBL" id="CAXKWB010002569">
    <property type="protein sequence ID" value="CAL4067200.1"/>
    <property type="molecule type" value="Genomic_DNA"/>
</dbReference>
<dbReference type="InterPro" id="IPR029058">
    <property type="entry name" value="AB_hydrolase_fold"/>
</dbReference>
<dbReference type="PANTHER" id="PTHR11731">
    <property type="entry name" value="PROTEASE FAMILY S9B,C DIPEPTIDYL-PEPTIDASE IV-RELATED"/>
    <property type="match status" value="1"/>
</dbReference>
<dbReference type="Proteomes" id="UP001497623">
    <property type="component" value="Unassembled WGS sequence"/>
</dbReference>
<dbReference type="GO" id="GO:0008239">
    <property type="term" value="F:dipeptidyl-peptidase activity"/>
    <property type="evidence" value="ECO:0007669"/>
    <property type="project" value="TreeGrafter"/>
</dbReference>
<comment type="caution">
    <text evidence="2">The sequence shown here is derived from an EMBL/GenBank/DDBJ whole genome shotgun (WGS) entry which is preliminary data.</text>
</comment>
<name>A0AAV2Q0M5_MEGNR</name>
<dbReference type="GO" id="GO:0006508">
    <property type="term" value="P:proteolysis"/>
    <property type="evidence" value="ECO:0007669"/>
    <property type="project" value="InterPro"/>
</dbReference>
<proteinExistence type="predicted"/>
<dbReference type="GO" id="GO:0008236">
    <property type="term" value="F:serine-type peptidase activity"/>
    <property type="evidence" value="ECO:0007669"/>
    <property type="project" value="InterPro"/>
</dbReference>
<dbReference type="PANTHER" id="PTHR11731:SF193">
    <property type="entry name" value="DIPEPTIDYL PEPTIDASE 9"/>
    <property type="match status" value="1"/>
</dbReference>
<dbReference type="Gene3D" id="3.40.50.1820">
    <property type="entry name" value="alpha/beta hydrolase"/>
    <property type="match status" value="1"/>
</dbReference>
<reference evidence="2 3" key="1">
    <citation type="submission" date="2024-05" db="EMBL/GenBank/DDBJ databases">
        <authorList>
            <person name="Wallberg A."/>
        </authorList>
    </citation>
    <scope>NUCLEOTIDE SEQUENCE [LARGE SCALE GENOMIC DNA]</scope>
</reference>
<evidence type="ECO:0000313" key="2">
    <source>
        <dbReference type="EMBL" id="CAL4067200.1"/>
    </source>
</evidence>
<organism evidence="2 3">
    <name type="scientific">Meganyctiphanes norvegica</name>
    <name type="common">Northern krill</name>
    <name type="synonym">Thysanopoda norvegica</name>
    <dbReference type="NCBI Taxonomy" id="48144"/>
    <lineage>
        <taxon>Eukaryota</taxon>
        <taxon>Metazoa</taxon>
        <taxon>Ecdysozoa</taxon>
        <taxon>Arthropoda</taxon>
        <taxon>Crustacea</taxon>
        <taxon>Multicrustacea</taxon>
        <taxon>Malacostraca</taxon>
        <taxon>Eumalacostraca</taxon>
        <taxon>Eucarida</taxon>
        <taxon>Euphausiacea</taxon>
        <taxon>Euphausiidae</taxon>
        <taxon>Meganyctiphanes</taxon>
    </lineage>
</organism>
<keyword evidence="3" id="KW-1185">Reference proteome</keyword>
<accession>A0AAV2Q0M5</accession>
<evidence type="ECO:0000313" key="3">
    <source>
        <dbReference type="Proteomes" id="UP001497623"/>
    </source>
</evidence>
<protein>
    <recommendedName>
        <fullName evidence="1">Peptidase S9 prolyl oligopeptidase catalytic domain-containing protein</fullName>
    </recommendedName>
</protein>
<evidence type="ECO:0000259" key="1">
    <source>
        <dbReference type="Pfam" id="PF00326"/>
    </source>
</evidence>
<dbReference type="InterPro" id="IPR001375">
    <property type="entry name" value="Peptidase_S9_cat"/>
</dbReference>
<gene>
    <name evidence="2" type="ORF">MNOR_LOCUS6286</name>
</gene>
<feature type="non-terminal residue" evidence="2">
    <location>
        <position position="1"/>
    </location>
</feature>
<dbReference type="Pfam" id="PF00326">
    <property type="entry name" value="Peptidase_S9"/>
    <property type="match status" value="1"/>
</dbReference>